<evidence type="ECO:0000313" key="8">
    <source>
        <dbReference type="EMBL" id="CAH1394917.1"/>
    </source>
</evidence>
<gene>
    <name evidence="8" type="ORF">NEZAVI_LOCUS5279</name>
</gene>
<feature type="transmembrane region" description="Helical" evidence="6">
    <location>
        <begin position="393"/>
        <end position="413"/>
    </location>
</feature>
<feature type="transmembrane region" description="Helical" evidence="6">
    <location>
        <begin position="212"/>
        <end position="233"/>
    </location>
</feature>
<comment type="subcellular location">
    <subcellularLocation>
        <location evidence="1">Membrane</location>
        <topology evidence="1">Multi-pass membrane protein</topology>
    </subcellularLocation>
</comment>
<dbReference type="Gene3D" id="1.20.1250.20">
    <property type="entry name" value="MFS general substrate transporter like domains"/>
    <property type="match status" value="1"/>
</dbReference>
<feature type="compositionally biased region" description="Basic and acidic residues" evidence="5">
    <location>
        <begin position="1"/>
        <end position="18"/>
    </location>
</feature>
<feature type="region of interest" description="Disordered" evidence="5">
    <location>
        <begin position="1"/>
        <end position="40"/>
    </location>
</feature>
<dbReference type="PROSITE" id="PS00217">
    <property type="entry name" value="SUGAR_TRANSPORT_2"/>
    <property type="match status" value="1"/>
</dbReference>
<dbReference type="AlphaFoldDB" id="A0A9P0EGP3"/>
<evidence type="ECO:0000256" key="3">
    <source>
        <dbReference type="ARBA" id="ARBA00022989"/>
    </source>
</evidence>
<dbReference type="InterPro" id="IPR005828">
    <property type="entry name" value="MFS_sugar_transport-like"/>
</dbReference>
<feature type="domain" description="Major facilitator superfamily (MFS) profile" evidence="7">
    <location>
        <begin position="57"/>
        <end position="506"/>
    </location>
</feature>
<keyword evidence="9" id="KW-1185">Reference proteome</keyword>
<feature type="transmembrane region" description="Helical" evidence="6">
    <location>
        <begin position="66"/>
        <end position="84"/>
    </location>
</feature>
<feature type="transmembrane region" description="Helical" evidence="6">
    <location>
        <begin position="129"/>
        <end position="148"/>
    </location>
</feature>
<evidence type="ECO:0000256" key="1">
    <source>
        <dbReference type="ARBA" id="ARBA00004141"/>
    </source>
</evidence>
<dbReference type="GO" id="GO:0016020">
    <property type="term" value="C:membrane"/>
    <property type="evidence" value="ECO:0007669"/>
    <property type="project" value="UniProtKB-SubCell"/>
</dbReference>
<dbReference type="OrthoDB" id="6133115at2759"/>
<evidence type="ECO:0000256" key="6">
    <source>
        <dbReference type="SAM" id="Phobius"/>
    </source>
</evidence>
<dbReference type="SUPFAM" id="SSF103473">
    <property type="entry name" value="MFS general substrate transporter"/>
    <property type="match status" value="1"/>
</dbReference>
<protein>
    <recommendedName>
        <fullName evidence="7">Major facilitator superfamily (MFS) profile domain-containing protein</fullName>
    </recommendedName>
</protein>
<organism evidence="8 9">
    <name type="scientific">Nezara viridula</name>
    <name type="common">Southern green stink bug</name>
    <name type="synonym">Cimex viridulus</name>
    <dbReference type="NCBI Taxonomy" id="85310"/>
    <lineage>
        <taxon>Eukaryota</taxon>
        <taxon>Metazoa</taxon>
        <taxon>Ecdysozoa</taxon>
        <taxon>Arthropoda</taxon>
        <taxon>Hexapoda</taxon>
        <taxon>Insecta</taxon>
        <taxon>Pterygota</taxon>
        <taxon>Neoptera</taxon>
        <taxon>Paraneoptera</taxon>
        <taxon>Hemiptera</taxon>
        <taxon>Heteroptera</taxon>
        <taxon>Panheteroptera</taxon>
        <taxon>Pentatomomorpha</taxon>
        <taxon>Pentatomoidea</taxon>
        <taxon>Pentatomidae</taxon>
        <taxon>Pentatominae</taxon>
        <taxon>Nezara</taxon>
    </lineage>
</organism>
<feature type="transmembrane region" description="Helical" evidence="6">
    <location>
        <begin position="483"/>
        <end position="501"/>
    </location>
</feature>
<feature type="transmembrane region" description="Helical" evidence="6">
    <location>
        <begin position="154"/>
        <end position="176"/>
    </location>
</feature>
<evidence type="ECO:0000313" key="9">
    <source>
        <dbReference type="Proteomes" id="UP001152798"/>
    </source>
</evidence>
<dbReference type="InterPro" id="IPR050549">
    <property type="entry name" value="MFS_Trehalose_Transporter"/>
</dbReference>
<feature type="transmembrane region" description="Helical" evidence="6">
    <location>
        <begin position="188"/>
        <end position="206"/>
    </location>
</feature>
<dbReference type="PROSITE" id="PS50850">
    <property type="entry name" value="MFS"/>
    <property type="match status" value="1"/>
</dbReference>
<dbReference type="FunFam" id="1.20.1250.20:FF:000249">
    <property type="entry name" value="facilitated trehalose transporter Tret1"/>
    <property type="match status" value="1"/>
</dbReference>
<dbReference type="InterPro" id="IPR005829">
    <property type="entry name" value="Sugar_transporter_CS"/>
</dbReference>
<dbReference type="InterPro" id="IPR036259">
    <property type="entry name" value="MFS_trans_sf"/>
</dbReference>
<feature type="transmembrane region" description="Helical" evidence="6">
    <location>
        <begin position="100"/>
        <end position="122"/>
    </location>
</feature>
<dbReference type="InterPro" id="IPR020846">
    <property type="entry name" value="MFS_dom"/>
</dbReference>
<proteinExistence type="predicted"/>
<dbReference type="PANTHER" id="PTHR48021">
    <property type="match status" value="1"/>
</dbReference>
<evidence type="ECO:0000256" key="2">
    <source>
        <dbReference type="ARBA" id="ARBA00022692"/>
    </source>
</evidence>
<sequence>MTETGVPERGDMAERRAGGCDATTHVPGGPVREDATTAQDAPPFKEVSAFRIALPQVLASTAKNMLLLDLGMTIAFSTIVIPALRGGNDPKGLSFTPEEASWFSSILFLCQPLGSVLSGVILEPLGRKYAMMVVNLPHLLGWFLLYTAANKVTLYSAAIIMGLGVGFMEAPIITYVGEIAQPRLRGTLTSYANLFASFGMNFIFILGTLVTWRIAAAICLAVPIVTILAISQVPETPVWLMSRGRLKEAENALCWLRGWVTPEHVKKEFDELTRYTERTKLRKIKGVVNPAFTGDDDTVGQQTEKEFEELTMKEKIKDFLRPSMLKPLGLIVGFFVFANFTGITATRPYMVLIARDYNMPLEAYKATVVFGTVGFAGSVSCMLTVAKFKKRPIALFSMLVAGTAASSLCFISHPWISFFSYMALAFSTSYGAQGLVWGLVSEVFPFRGRSMASGLSAASSYLISFTATKSFQSLEELFGLRGLFMFYSTMSFIGFFFLYFMMPETEGRPLEDIQKHYEKNKSKSTADVKSDNIV</sequence>
<dbReference type="Proteomes" id="UP001152798">
    <property type="component" value="Chromosome 3"/>
</dbReference>
<keyword evidence="4 6" id="KW-0472">Membrane</keyword>
<feature type="transmembrane region" description="Helical" evidence="6">
    <location>
        <begin position="366"/>
        <end position="386"/>
    </location>
</feature>
<evidence type="ECO:0000256" key="4">
    <source>
        <dbReference type="ARBA" id="ARBA00023136"/>
    </source>
</evidence>
<dbReference type="Pfam" id="PF00083">
    <property type="entry name" value="Sugar_tr"/>
    <property type="match status" value="1"/>
</dbReference>
<reference evidence="8" key="1">
    <citation type="submission" date="2022-01" db="EMBL/GenBank/DDBJ databases">
        <authorList>
            <person name="King R."/>
        </authorList>
    </citation>
    <scope>NUCLEOTIDE SEQUENCE</scope>
</reference>
<keyword evidence="3 6" id="KW-1133">Transmembrane helix</keyword>
<dbReference type="GO" id="GO:0022857">
    <property type="term" value="F:transmembrane transporter activity"/>
    <property type="evidence" value="ECO:0007669"/>
    <property type="project" value="InterPro"/>
</dbReference>
<keyword evidence="2 6" id="KW-0812">Transmembrane</keyword>
<name>A0A9P0EGP3_NEZVI</name>
<evidence type="ECO:0000259" key="7">
    <source>
        <dbReference type="PROSITE" id="PS50850"/>
    </source>
</evidence>
<dbReference type="EMBL" id="OV725079">
    <property type="protein sequence ID" value="CAH1394917.1"/>
    <property type="molecule type" value="Genomic_DNA"/>
</dbReference>
<accession>A0A9P0EGP3</accession>
<evidence type="ECO:0000256" key="5">
    <source>
        <dbReference type="SAM" id="MobiDB-lite"/>
    </source>
</evidence>
<feature type="transmembrane region" description="Helical" evidence="6">
    <location>
        <begin position="327"/>
        <end position="346"/>
    </location>
</feature>
<dbReference type="PANTHER" id="PTHR48021:SF39">
    <property type="entry name" value="MAJOR FACILITATOR SUPERFAMILY (MFS) PROFILE DOMAIN-CONTAINING PROTEIN"/>
    <property type="match status" value="1"/>
</dbReference>